<evidence type="ECO:0000259" key="9">
    <source>
        <dbReference type="PROSITE" id="PS50048"/>
    </source>
</evidence>
<keyword evidence="12" id="KW-1185">Reference proteome</keyword>
<dbReference type="CDD" id="cd00067">
    <property type="entry name" value="GAL4"/>
    <property type="match status" value="1"/>
</dbReference>
<dbReference type="PROSITE" id="PS50048">
    <property type="entry name" value="ZN2_CY6_FUNGAL_2"/>
    <property type="match status" value="1"/>
</dbReference>
<dbReference type="GO" id="GO:0000981">
    <property type="term" value="F:DNA-binding transcription factor activity, RNA polymerase II-specific"/>
    <property type="evidence" value="ECO:0007669"/>
    <property type="project" value="InterPro"/>
</dbReference>
<evidence type="ECO:0000256" key="5">
    <source>
        <dbReference type="ARBA" id="ARBA00022833"/>
    </source>
</evidence>
<dbReference type="InterPro" id="IPR036864">
    <property type="entry name" value="Zn2-C6_fun-type_DNA-bd_sf"/>
</dbReference>
<dbReference type="GO" id="GO:0000978">
    <property type="term" value="F:RNA polymerase II cis-regulatory region sequence-specific DNA binding"/>
    <property type="evidence" value="ECO:0007669"/>
    <property type="project" value="InterPro"/>
</dbReference>
<dbReference type="Gene3D" id="3.30.160.60">
    <property type="entry name" value="Classic Zinc Finger"/>
    <property type="match status" value="1"/>
</dbReference>
<dbReference type="PANTHER" id="PTHR40626">
    <property type="entry name" value="MIP31509P"/>
    <property type="match status" value="1"/>
</dbReference>
<dbReference type="GO" id="GO:0008270">
    <property type="term" value="F:zinc ion binding"/>
    <property type="evidence" value="ECO:0007669"/>
    <property type="project" value="UniProtKB-KW"/>
</dbReference>
<feature type="domain" description="C2H2-type" evidence="10">
    <location>
        <begin position="8"/>
        <end position="35"/>
    </location>
</feature>
<evidence type="ECO:0000256" key="3">
    <source>
        <dbReference type="ARBA" id="ARBA00022737"/>
    </source>
</evidence>
<protein>
    <submittedName>
        <fullName evidence="11">Uncharacterized protein</fullName>
    </submittedName>
</protein>
<dbReference type="Gene3D" id="4.10.240.10">
    <property type="entry name" value="Zn(2)-C6 fungal-type DNA-binding domain"/>
    <property type="match status" value="1"/>
</dbReference>
<dbReference type="SUPFAM" id="SSF57701">
    <property type="entry name" value="Zn2/Cys6 DNA-binding domain"/>
    <property type="match status" value="1"/>
</dbReference>
<dbReference type="Proteomes" id="UP001239445">
    <property type="component" value="Unassembled WGS sequence"/>
</dbReference>
<dbReference type="EMBL" id="MU839839">
    <property type="protein sequence ID" value="KAK1752718.1"/>
    <property type="molecule type" value="Genomic_DNA"/>
</dbReference>
<feature type="domain" description="Zn(2)-C6 fungal-type" evidence="9">
    <location>
        <begin position="71"/>
        <end position="100"/>
    </location>
</feature>
<dbReference type="PROSITE" id="PS50157">
    <property type="entry name" value="ZINC_FINGER_C2H2_2"/>
    <property type="match status" value="1"/>
</dbReference>
<evidence type="ECO:0000259" key="10">
    <source>
        <dbReference type="PROSITE" id="PS50157"/>
    </source>
</evidence>
<evidence type="ECO:0000256" key="1">
    <source>
        <dbReference type="ARBA" id="ARBA00004123"/>
    </source>
</evidence>
<comment type="caution">
    <text evidence="11">The sequence shown here is derived from an EMBL/GenBank/DDBJ whole genome shotgun (WGS) entry which is preliminary data.</text>
</comment>
<dbReference type="GO" id="GO:0006351">
    <property type="term" value="P:DNA-templated transcription"/>
    <property type="evidence" value="ECO:0007669"/>
    <property type="project" value="InterPro"/>
</dbReference>
<dbReference type="InterPro" id="IPR007219">
    <property type="entry name" value="XnlR_reg_dom"/>
</dbReference>
<keyword evidence="3" id="KW-0677">Repeat</keyword>
<dbReference type="InterPro" id="IPR001138">
    <property type="entry name" value="Zn2Cys6_DnaBD"/>
</dbReference>
<dbReference type="SMART" id="SM00066">
    <property type="entry name" value="GAL4"/>
    <property type="match status" value="1"/>
</dbReference>
<sequence length="734" mass="83130">MPDAQGLHRCPICLKGYKRREHLQRHRSSHNAERPHRCILCSASFQRTDVLKRHLQTCDGSSTASSGRRRACDRCVRQKKACNSLQPCQNCEKRAAQCQYSNAPPASMPSATNDVPSLEPPIHNSTPVPPFAFDDVPFTDIDTVIHQAVSAFPLLPDQSVNGDWFGINFAQNESADAGASQAAPGSSPAASDSRGYSFDFLYDFTSRTGLVSSFECATLEQRQQIVASFDRAYLEQQEREPFVPVAPLFPASNPSSQDAGYIEPDMHAAQGLVPYSYWLHNPIVIKLQKIVLLVKNVVTVKPNNSTVTLTWSPELEQRCIQFFSPYRFSKFIELYWSVWHPNVSIVHRPTFNPSTSKSILLAAMALIGACVSPDPVDNADARVWFNCVEEMVFTDDDFCSDVEPSNEPAPPSILGSWRKLQALQASYIVCLYQNWEGTDASKRRIRRHRFGTVVSVARDIGIETARHLDYSRLSIHEFRWDEYVVREELIRTFLWIFLLDTAFVIFNNLPHRMVIKEMKMHMASPAPCFQAATAEECLLRIHELMPPTSPFCRLLLRDAIEQVCMDTLTSEEQENLSQLGPLNLFAIVSAFHSIIFQHQNSFGVAGQLEPIRNGLRNWISIWERYFDDWSNSYPNDGAQAYPPLETMWKRVGFIRFSPEYWLLGTLLTDRIAEAASQEQPGGLGVTSRGPFQESTSNTGRAHARSVEPILDKYDQTSMRQVNDLITDFQRFRVE</sequence>
<dbReference type="AlphaFoldDB" id="A0AAJ0B944"/>
<keyword evidence="6" id="KW-0539">Nucleus</keyword>
<accession>A0AAJ0B944</accession>
<evidence type="ECO:0000256" key="4">
    <source>
        <dbReference type="ARBA" id="ARBA00022771"/>
    </source>
</evidence>
<dbReference type="InterPro" id="IPR051059">
    <property type="entry name" value="VerF-like"/>
</dbReference>
<organism evidence="11 12">
    <name type="scientific">Echria macrotheca</name>
    <dbReference type="NCBI Taxonomy" id="438768"/>
    <lineage>
        <taxon>Eukaryota</taxon>
        <taxon>Fungi</taxon>
        <taxon>Dikarya</taxon>
        <taxon>Ascomycota</taxon>
        <taxon>Pezizomycotina</taxon>
        <taxon>Sordariomycetes</taxon>
        <taxon>Sordariomycetidae</taxon>
        <taxon>Sordariales</taxon>
        <taxon>Schizotheciaceae</taxon>
        <taxon>Echria</taxon>
    </lineage>
</organism>
<keyword evidence="5" id="KW-0862">Zinc</keyword>
<reference evidence="11" key="1">
    <citation type="submission" date="2023-06" db="EMBL/GenBank/DDBJ databases">
        <title>Genome-scale phylogeny and comparative genomics of the fungal order Sordariales.</title>
        <authorList>
            <consortium name="Lawrence Berkeley National Laboratory"/>
            <person name="Hensen N."/>
            <person name="Bonometti L."/>
            <person name="Westerberg I."/>
            <person name="Brannstrom I.O."/>
            <person name="Guillou S."/>
            <person name="Cros-Aarteil S."/>
            <person name="Calhoun S."/>
            <person name="Haridas S."/>
            <person name="Kuo A."/>
            <person name="Mondo S."/>
            <person name="Pangilinan J."/>
            <person name="Riley R."/>
            <person name="Labutti K."/>
            <person name="Andreopoulos B."/>
            <person name="Lipzen A."/>
            <person name="Chen C."/>
            <person name="Yanf M."/>
            <person name="Daum C."/>
            <person name="Ng V."/>
            <person name="Clum A."/>
            <person name="Steindorff A."/>
            <person name="Ohm R."/>
            <person name="Martin F."/>
            <person name="Silar P."/>
            <person name="Natvig D."/>
            <person name="Lalanne C."/>
            <person name="Gautier V."/>
            <person name="Ament-Velasquez S.L."/>
            <person name="Kruys A."/>
            <person name="Hutchinson M.I."/>
            <person name="Powell A.J."/>
            <person name="Barry K."/>
            <person name="Miller A.N."/>
            <person name="Grigoriev I.V."/>
            <person name="Debuchy R."/>
            <person name="Gladieux P."/>
            <person name="Thoren M.H."/>
            <person name="Johannesson H."/>
        </authorList>
    </citation>
    <scope>NUCLEOTIDE SEQUENCE</scope>
    <source>
        <strain evidence="11">PSN4</strain>
    </source>
</reference>
<dbReference type="PROSITE" id="PS00028">
    <property type="entry name" value="ZINC_FINGER_C2H2_1"/>
    <property type="match status" value="1"/>
</dbReference>
<keyword evidence="4 7" id="KW-0863">Zinc-finger</keyword>
<dbReference type="InterPro" id="IPR036236">
    <property type="entry name" value="Znf_C2H2_sf"/>
</dbReference>
<keyword evidence="2" id="KW-0479">Metal-binding</keyword>
<dbReference type="SMART" id="SM00355">
    <property type="entry name" value="ZnF_C2H2"/>
    <property type="match status" value="2"/>
</dbReference>
<evidence type="ECO:0000313" key="11">
    <source>
        <dbReference type="EMBL" id="KAK1752718.1"/>
    </source>
</evidence>
<evidence type="ECO:0000256" key="8">
    <source>
        <dbReference type="SAM" id="MobiDB-lite"/>
    </source>
</evidence>
<dbReference type="InterPro" id="IPR013087">
    <property type="entry name" value="Znf_C2H2_type"/>
</dbReference>
<proteinExistence type="predicted"/>
<evidence type="ECO:0000256" key="6">
    <source>
        <dbReference type="ARBA" id="ARBA00023242"/>
    </source>
</evidence>
<evidence type="ECO:0000256" key="2">
    <source>
        <dbReference type="ARBA" id="ARBA00022723"/>
    </source>
</evidence>
<dbReference type="CDD" id="cd12148">
    <property type="entry name" value="fungal_TF_MHR"/>
    <property type="match status" value="1"/>
</dbReference>
<feature type="region of interest" description="Disordered" evidence="8">
    <location>
        <begin position="678"/>
        <end position="705"/>
    </location>
</feature>
<dbReference type="GO" id="GO:0005634">
    <property type="term" value="C:nucleus"/>
    <property type="evidence" value="ECO:0007669"/>
    <property type="project" value="UniProtKB-SubCell"/>
</dbReference>
<gene>
    <name evidence="11" type="ORF">QBC47DRAFT_62099</name>
</gene>
<evidence type="ECO:0000313" key="12">
    <source>
        <dbReference type="Proteomes" id="UP001239445"/>
    </source>
</evidence>
<evidence type="ECO:0000256" key="7">
    <source>
        <dbReference type="PROSITE-ProRule" id="PRU00042"/>
    </source>
</evidence>
<dbReference type="GO" id="GO:0000785">
    <property type="term" value="C:chromatin"/>
    <property type="evidence" value="ECO:0007669"/>
    <property type="project" value="TreeGrafter"/>
</dbReference>
<dbReference type="SUPFAM" id="SSF57667">
    <property type="entry name" value="beta-beta-alpha zinc fingers"/>
    <property type="match status" value="1"/>
</dbReference>
<comment type="subcellular location">
    <subcellularLocation>
        <location evidence="1">Nucleus</location>
    </subcellularLocation>
</comment>
<name>A0AAJ0B944_9PEZI</name>
<dbReference type="PANTHER" id="PTHR40626:SF3">
    <property type="entry name" value="TRANSCRIPTION FACTOR WITH C2H2 AND ZN(2)-CYS(6) DNA BINDING DOMAIN (EUROFUNG)-RELATED"/>
    <property type="match status" value="1"/>
</dbReference>
<dbReference type="Pfam" id="PF00172">
    <property type="entry name" value="Zn_clus"/>
    <property type="match status" value="1"/>
</dbReference>
<dbReference type="Pfam" id="PF04082">
    <property type="entry name" value="Fungal_trans"/>
    <property type="match status" value="1"/>
</dbReference>